<proteinExistence type="evidence at transcript level"/>
<accession>A0A0K8RM21</accession>
<feature type="region of interest" description="Disordered" evidence="1">
    <location>
        <begin position="48"/>
        <end position="75"/>
    </location>
</feature>
<feature type="chain" id="PRO_5005518296" evidence="2">
    <location>
        <begin position="31"/>
        <end position="75"/>
    </location>
</feature>
<dbReference type="AlphaFoldDB" id="A0A0K8RM21"/>
<feature type="compositionally biased region" description="Polar residues" evidence="1">
    <location>
        <begin position="48"/>
        <end position="62"/>
    </location>
</feature>
<evidence type="ECO:0000256" key="2">
    <source>
        <dbReference type="SAM" id="SignalP"/>
    </source>
</evidence>
<keyword evidence="2" id="KW-0732">Signal</keyword>
<feature type="signal peptide" evidence="2">
    <location>
        <begin position="1"/>
        <end position="30"/>
    </location>
</feature>
<feature type="compositionally biased region" description="Basic residues" evidence="1">
    <location>
        <begin position="65"/>
        <end position="75"/>
    </location>
</feature>
<evidence type="ECO:0000256" key="1">
    <source>
        <dbReference type="SAM" id="MobiDB-lite"/>
    </source>
</evidence>
<evidence type="ECO:0000313" key="3">
    <source>
        <dbReference type="EMBL" id="JAA72130.1"/>
    </source>
</evidence>
<sequence>MTSAKLVSFMWRNIMMLLRSSAVGLTPCSGRQCLGLYRGPTQRWPRQNQCCRSGVTPTTSDQRTGRRHVTVRRRK</sequence>
<name>A0A0K8RM21_IXORI</name>
<protein>
    <submittedName>
        <fullName evidence="3">Putative isocitrate dehydrogenase alpha subunit</fullName>
    </submittedName>
</protein>
<reference evidence="3" key="1">
    <citation type="submission" date="2012-12" db="EMBL/GenBank/DDBJ databases">
        <title>Identification and characterization of a phenylalanine ammonia-lyase gene family in Isatis indigotica Fort.</title>
        <authorList>
            <person name="Liu Q."/>
            <person name="Chen J."/>
            <person name="Zhou X."/>
            <person name="Di P."/>
            <person name="Xiao Y."/>
            <person name="Xuan H."/>
            <person name="Zhang L."/>
            <person name="Chen W."/>
        </authorList>
    </citation>
    <scope>NUCLEOTIDE SEQUENCE</scope>
    <source>
        <tissue evidence="3">Salivary gland</tissue>
    </source>
</reference>
<dbReference type="EMBL" id="GADI01001678">
    <property type="protein sequence ID" value="JAA72130.1"/>
    <property type="molecule type" value="mRNA"/>
</dbReference>
<organism evidence="3">
    <name type="scientific">Ixodes ricinus</name>
    <name type="common">Common tick</name>
    <name type="synonym">Acarus ricinus</name>
    <dbReference type="NCBI Taxonomy" id="34613"/>
    <lineage>
        <taxon>Eukaryota</taxon>
        <taxon>Metazoa</taxon>
        <taxon>Ecdysozoa</taxon>
        <taxon>Arthropoda</taxon>
        <taxon>Chelicerata</taxon>
        <taxon>Arachnida</taxon>
        <taxon>Acari</taxon>
        <taxon>Parasitiformes</taxon>
        <taxon>Ixodida</taxon>
        <taxon>Ixodoidea</taxon>
        <taxon>Ixodidae</taxon>
        <taxon>Ixodinae</taxon>
        <taxon>Ixodes</taxon>
    </lineage>
</organism>